<proteinExistence type="predicted"/>
<dbReference type="eggNOG" id="COG3093">
    <property type="taxonomic scope" value="Bacteria"/>
</dbReference>
<gene>
    <name evidence="3" type="ORF">IO89_18675</name>
</gene>
<dbReference type="PROSITE" id="PS50943">
    <property type="entry name" value="HTH_CROC1"/>
    <property type="match status" value="1"/>
</dbReference>
<evidence type="ECO:0000313" key="3">
    <source>
        <dbReference type="EMBL" id="KFC18156.1"/>
    </source>
</evidence>
<dbReference type="GO" id="GO:0003677">
    <property type="term" value="F:DNA binding"/>
    <property type="evidence" value="ECO:0007669"/>
    <property type="project" value="InterPro"/>
</dbReference>
<dbReference type="Pfam" id="PF01381">
    <property type="entry name" value="HTH_3"/>
    <property type="match status" value="1"/>
</dbReference>
<dbReference type="OrthoDB" id="1034290at2"/>
<dbReference type="EMBL" id="JPLY01000008">
    <property type="protein sequence ID" value="KFC18156.1"/>
    <property type="molecule type" value="Genomic_DNA"/>
</dbReference>
<dbReference type="SMART" id="SM00530">
    <property type="entry name" value="HTH_XRE"/>
    <property type="match status" value="1"/>
</dbReference>
<comment type="caution">
    <text evidence="3">The sequence shown here is derived from an EMBL/GenBank/DDBJ whole genome shotgun (WGS) entry which is preliminary data.</text>
</comment>
<feature type="domain" description="HTH cro/C1-type" evidence="2">
    <location>
        <begin position="16"/>
        <end position="62"/>
    </location>
</feature>
<protein>
    <submittedName>
        <fullName evidence="3">Transcriptional regulator</fullName>
    </submittedName>
</protein>
<accession>A0A085B6R1</accession>
<dbReference type="AlphaFoldDB" id="A0A085B6R1"/>
<name>A0A085B6R1_9FLAO</name>
<evidence type="ECO:0000256" key="1">
    <source>
        <dbReference type="SAM" id="MobiDB-lite"/>
    </source>
</evidence>
<dbReference type="SUPFAM" id="SSF47413">
    <property type="entry name" value="lambda repressor-like DNA-binding domains"/>
    <property type="match status" value="1"/>
</dbReference>
<dbReference type="InterPro" id="IPR010982">
    <property type="entry name" value="Lambda_DNA-bd_dom_sf"/>
</dbReference>
<organism evidence="3 4">
    <name type="scientific">Epilithonimonas lactis</name>
    <dbReference type="NCBI Taxonomy" id="421072"/>
    <lineage>
        <taxon>Bacteria</taxon>
        <taxon>Pseudomonadati</taxon>
        <taxon>Bacteroidota</taxon>
        <taxon>Flavobacteriia</taxon>
        <taxon>Flavobacteriales</taxon>
        <taxon>Weeksellaceae</taxon>
        <taxon>Chryseobacterium group</taxon>
        <taxon>Epilithonimonas</taxon>
    </lineage>
</organism>
<dbReference type="RefSeq" id="WP_034979195.1">
    <property type="nucleotide sequence ID" value="NZ_FOFI01000007.1"/>
</dbReference>
<evidence type="ECO:0000313" key="4">
    <source>
        <dbReference type="Proteomes" id="UP000028623"/>
    </source>
</evidence>
<keyword evidence="4" id="KW-1185">Reference proteome</keyword>
<dbReference type="Proteomes" id="UP000028623">
    <property type="component" value="Unassembled WGS sequence"/>
</dbReference>
<dbReference type="STRING" id="421072.SAMN04488097_3901"/>
<evidence type="ECO:0000259" key="2">
    <source>
        <dbReference type="PROSITE" id="PS50943"/>
    </source>
</evidence>
<sequence length="172" mass="19765">MEFTDRFTKVIEYSELTPAEFAEEIGVQRSSISHIISGRNKPSLDFITKIKTAFPKFEWDWLITGEGEMLISEKGPESVDEEKPEIVEKKKPSLPDLFSLINDENFGVTESEDKTEKPKSRDSNISSQEAEKNILSDSQPLENSIQKQDSKKKNVKRIVFFYEDGSFETFEN</sequence>
<feature type="compositionally biased region" description="Polar residues" evidence="1">
    <location>
        <begin position="135"/>
        <end position="147"/>
    </location>
</feature>
<dbReference type="CDD" id="cd00093">
    <property type="entry name" value="HTH_XRE"/>
    <property type="match status" value="1"/>
</dbReference>
<feature type="region of interest" description="Disordered" evidence="1">
    <location>
        <begin position="104"/>
        <end position="152"/>
    </location>
</feature>
<reference evidence="3 4" key="1">
    <citation type="submission" date="2014-07" db="EMBL/GenBank/DDBJ databases">
        <title>Epilithonimonas lactis LMG 22401 Genome.</title>
        <authorList>
            <person name="Pipes S.E."/>
            <person name="Stropko S.J."/>
        </authorList>
    </citation>
    <scope>NUCLEOTIDE SEQUENCE [LARGE SCALE GENOMIC DNA]</scope>
    <source>
        <strain evidence="3 4">LMG 24401</strain>
    </source>
</reference>
<dbReference type="InterPro" id="IPR001387">
    <property type="entry name" value="Cro/C1-type_HTH"/>
</dbReference>
<dbReference type="Gene3D" id="1.10.260.40">
    <property type="entry name" value="lambda repressor-like DNA-binding domains"/>
    <property type="match status" value="1"/>
</dbReference>
<feature type="compositionally biased region" description="Basic and acidic residues" evidence="1">
    <location>
        <begin position="111"/>
        <end position="122"/>
    </location>
</feature>